<evidence type="ECO:0000256" key="1">
    <source>
        <dbReference type="ARBA" id="ARBA00022553"/>
    </source>
</evidence>
<evidence type="ECO:0000259" key="4">
    <source>
        <dbReference type="PROSITE" id="PS50043"/>
    </source>
</evidence>
<evidence type="ECO:0000313" key="7">
    <source>
        <dbReference type="Proteomes" id="UP000031408"/>
    </source>
</evidence>
<gene>
    <name evidence="6" type="ORF">OI18_10150</name>
</gene>
<proteinExistence type="predicted"/>
<evidence type="ECO:0008006" key="8">
    <source>
        <dbReference type="Google" id="ProtNLM"/>
    </source>
</evidence>
<feature type="domain" description="Response regulatory" evidence="5">
    <location>
        <begin position="5"/>
        <end position="121"/>
    </location>
</feature>
<dbReference type="CDD" id="cd06170">
    <property type="entry name" value="LuxR_C_like"/>
    <property type="match status" value="1"/>
</dbReference>
<evidence type="ECO:0000259" key="5">
    <source>
        <dbReference type="PROSITE" id="PS50110"/>
    </source>
</evidence>
<dbReference type="InterPro" id="IPR001789">
    <property type="entry name" value="Sig_transdc_resp-reg_receiver"/>
</dbReference>
<dbReference type="PROSITE" id="PS50110">
    <property type="entry name" value="RESPONSE_REGULATORY"/>
    <property type="match status" value="1"/>
</dbReference>
<keyword evidence="1 3" id="KW-0597">Phosphoprotein</keyword>
<organism evidence="6 7">
    <name type="scientific">Flavihumibacter solisilvae</name>
    <dbReference type="NCBI Taxonomy" id="1349421"/>
    <lineage>
        <taxon>Bacteria</taxon>
        <taxon>Pseudomonadati</taxon>
        <taxon>Bacteroidota</taxon>
        <taxon>Chitinophagia</taxon>
        <taxon>Chitinophagales</taxon>
        <taxon>Chitinophagaceae</taxon>
        <taxon>Flavihumibacter</taxon>
    </lineage>
</organism>
<dbReference type="RefSeq" id="WP_039139535.1">
    <property type="nucleotide sequence ID" value="NZ_JSVC01000010.1"/>
</dbReference>
<dbReference type="Pfam" id="PF00072">
    <property type="entry name" value="Response_reg"/>
    <property type="match status" value="1"/>
</dbReference>
<feature type="modified residue" description="4-aspartylphosphate" evidence="3">
    <location>
        <position position="56"/>
    </location>
</feature>
<reference evidence="6 7" key="1">
    <citation type="submission" date="2014-11" db="EMBL/GenBank/DDBJ databases">
        <title>Genome sequence of Flavihumibacter solisilvae 3-3.</title>
        <authorList>
            <person name="Zhou G."/>
            <person name="Li M."/>
            <person name="Wang G."/>
        </authorList>
    </citation>
    <scope>NUCLEOTIDE SEQUENCE [LARGE SCALE GENOMIC DNA]</scope>
    <source>
        <strain evidence="6 7">3-3</strain>
    </source>
</reference>
<dbReference type="InterPro" id="IPR058245">
    <property type="entry name" value="NreC/VraR/RcsB-like_REC"/>
</dbReference>
<protein>
    <recommendedName>
        <fullName evidence="8">LuxR family transcriptional regulator</fullName>
    </recommendedName>
</protein>
<dbReference type="InterPro" id="IPR011006">
    <property type="entry name" value="CheY-like_superfamily"/>
</dbReference>
<dbReference type="PROSITE" id="PS00622">
    <property type="entry name" value="HTH_LUXR_1"/>
    <property type="match status" value="1"/>
</dbReference>
<dbReference type="CDD" id="cd17535">
    <property type="entry name" value="REC_NarL-like"/>
    <property type="match status" value="1"/>
</dbReference>
<keyword evidence="2" id="KW-0238">DNA-binding</keyword>
<evidence type="ECO:0000256" key="3">
    <source>
        <dbReference type="PROSITE-ProRule" id="PRU00169"/>
    </source>
</evidence>
<dbReference type="EMBL" id="JSVC01000010">
    <property type="protein sequence ID" value="KIC94815.1"/>
    <property type="molecule type" value="Genomic_DNA"/>
</dbReference>
<dbReference type="PRINTS" id="PR00038">
    <property type="entry name" value="HTHLUXR"/>
</dbReference>
<sequence>MSKVSIMIVDDHKLIRETWSFILGSDPRFEVIADCGDPEEAIEMARAHHPNIVLMDINMVPISGFDATEQIRKCSPQTKVIGVSMHSQPAYARKMLQVGAQGYVTKNSSREEMVKAILEVDKGNKYICEEIKNIISEQLADTSSDGPDFQSLTEREIQIIHFIKAGNSSKEIALQLEISLKTVEVHRHNILKKLKLKNSASLVNFINSNPSLY</sequence>
<dbReference type="Gene3D" id="3.40.50.2300">
    <property type="match status" value="1"/>
</dbReference>
<dbReference type="PANTHER" id="PTHR43214:SF43">
    <property type="entry name" value="TWO-COMPONENT RESPONSE REGULATOR"/>
    <property type="match status" value="1"/>
</dbReference>
<dbReference type="STRING" id="1349421.OI18_10150"/>
<dbReference type="SMART" id="SM00421">
    <property type="entry name" value="HTH_LUXR"/>
    <property type="match status" value="1"/>
</dbReference>
<dbReference type="PANTHER" id="PTHR43214">
    <property type="entry name" value="TWO-COMPONENT RESPONSE REGULATOR"/>
    <property type="match status" value="1"/>
</dbReference>
<dbReference type="OrthoDB" id="654364at2"/>
<dbReference type="GO" id="GO:0003677">
    <property type="term" value="F:DNA binding"/>
    <property type="evidence" value="ECO:0007669"/>
    <property type="project" value="UniProtKB-KW"/>
</dbReference>
<dbReference type="Pfam" id="PF00196">
    <property type="entry name" value="GerE"/>
    <property type="match status" value="1"/>
</dbReference>
<dbReference type="SMART" id="SM00448">
    <property type="entry name" value="REC"/>
    <property type="match status" value="1"/>
</dbReference>
<dbReference type="AlphaFoldDB" id="A0A0C1IKW3"/>
<keyword evidence="7" id="KW-1185">Reference proteome</keyword>
<evidence type="ECO:0000256" key="2">
    <source>
        <dbReference type="ARBA" id="ARBA00023125"/>
    </source>
</evidence>
<evidence type="ECO:0000313" key="6">
    <source>
        <dbReference type="EMBL" id="KIC94815.1"/>
    </source>
</evidence>
<dbReference type="Proteomes" id="UP000031408">
    <property type="component" value="Unassembled WGS sequence"/>
</dbReference>
<dbReference type="InterPro" id="IPR039420">
    <property type="entry name" value="WalR-like"/>
</dbReference>
<feature type="domain" description="HTH luxR-type" evidence="4">
    <location>
        <begin position="145"/>
        <end position="210"/>
    </location>
</feature>
<dbReference type="PROSITE" id="PS50043">
    <property type="entry name" value="HTH_LUXR_2"/>
    <property type="match status" value="1"/>
</dbReference>
<dbReference type="InterPro" id="IPR000792">
    <property type="entry name" value="Tscrpt_reg_LuxR_C"/>
</dbReference>
<dbReference type="InterPro" id="IPR016032">
    <property type="entry name" value="Sig_transdc_resp-reg_C-effctor"/>
</dbReference>
<dbReference type="SUPFAM" id="SSF46894">
    <property type="entry name" value="C-terminal effector domain of the bipartite response regulators"/>
    <property type="match status" value="1"/>
</dbReference>
<name>A0A0C1IKW3_9BACT</name>
<dbReference type="SUPFAM" id="SSF52172">
    <property type="entry name" value="CheY-like"/>
    <property type="match status" value="1"/>
</dbReference>
<dbReference type="GO" id="GO:0000160">
    <property type="term" value="P:phosphorelay signal transduction system"/>
    <property type="evidence" value="ECO:0007669"/>
    <property type="project" value="InterPro"/>
</dbReference>
<accession>A0A0C1IKW3</accession>
<dbReference type="GO" id="GO:0006355">
    <property type="term" value="P:regulation of DNA-templated transcription"/>
    <property type="evidence" value="ECO:0007669"/>
    <property type="project" value="InterPro"/>
</dbReference>
<comment type="caution">
    <text evidence="6">The sequence shown here is derived from an EMBL/GenBank/DDBJ whole genome shotgun (WGS) entry which is preliminary data.</text>
</comment>